<sequence length="337" mass="35211">MRYSSAAVLSTLVVGQAAAANIHNRHASFHARREAASKRQDPAAPVNWDALSYDLKDVNWEKVNWSSVFASSAAAATPTPEAAKPAPVVTPTPEAEKPKPKPAAPSSTEASSSAPAPKKTDEPTSDNPIGDLVDDVFAGVASIANKIGAKVGKNDKQNNGGIWIGDDSKWGMEVTNTGSDEAVYYCWQAKGFDGMSINKWVPDVSVGLKPGKSVKLSFAADVPAACAPATAKNALALFGGVDNTWAEVTFGQWGAFDVSRNVNMKGCNISMKGSKCLSDMETCVFKCNSGDSCEKGYDLHNCNASNGGGGGYDVVMQGTGGGCAMASEGEWIKVTFD</sequence>
<evidence type="ECO:0000256" key="1">
    <source>
        <dbReference type="SAM" id="MobiDB-lite"/>
    </source>
</evidence>
<gene>
    <name evidence="3" type="ORF">JI435_124750</name>
</gene>
<dbReference type="OrthoDB" id="5320938at2759"/>
<feature type="signal peptide" evidence="2">
    <location>
        <begin position="1"/>
        <end position="19"/>
    </location>
</feature>
<dbReference type="VEuPathDB" id="FungiDB:JI435_124750"/>
<protein>
    <submittedName>
        <fullName evidence="3">Uncharacterized protein</fullName>
    </submittedName>
</protein>
<feature type="region of interest" description="Disordered" evidence="1">
    <location>
        <begin position="75"/>
        <end position="131"/>
    </location>
</feature>
<dbReference type="AlphaFoldDB" id="A0A7U2ICH5"/>
<feature type="compositionally biased region" description="Low complexity" evidence="1">
    <location>
        <begin position="104"/>
        <end position="117"/>
    </location>
</feature>
<accession>A0A7U2ICH5</accession>
<dbReference type="EMBL" id="CP069044">
    <property type="protein sequence ID" value="QRD07281.1"/>
    <property type="molecule type" value="Genomic_DNA"/>
</dbReference>
<evidence type="ECO:0000313" key="3">
    <source>
        <dbReference type="EMBL" id="QRD07281.1"/>
    </source>
</evidence>
<dbReference type="GO" id="GO:0019863">
    <property type="term" value="F:IgE binding"/>
    <property type="evidence" value="ECO:0007669"/>
    <property type="project" value="InterPro"/>
</dbReference>
<keyword evidence="4" id="KW-1185">Reference proteome</keyword>
<dbReference type="GO" id="GO:0005576">
    <property type="term" value="C:extracellular region"/>
    <property type="evidence" value="ECO:0007669"/>
    <property type="project" value="InterPro"/>
</dbReference>
<proteinExistence type="predicted"/>
<name>A0A7U2ICH5_PHANO</name>
<organism evidence="3 4">
    <name type="scientific">Phaeosphaeria nodorum (strain SN15 / ATCC MYA-4574 / FGSC 10173)</name>
    <name type="common">Glume blotch fungus</name>
    <name type="synonym">Parastagonospora nodorum</name>
    <dbReference type="NCBI Taxonomy" id="321614"/>
    <lineage>
        <taxon>Eukaryota</taxon>
        <taxon>Fungi</taxon>
        <taxon>Dikarya</taxon>
        <taxon>Ascomycota</taxon>
        <taxon>Pezizomycotina</taxon>
        <taxon>Dothideomycetes</taxon>
        <taxon>Pleosporomycetidae</taxon>
        <taxon>Pleosporales</taxon>
        <taxon>Pleosporineae</taxon>
        <taxon>Phaeosphaeriaceae</taxon>
        <taxon>Parastagonospora</taxon>
    </lineage>
</organism>
<evidence type="ECO:0000313" key="4">
    <source>
        <dbReference type="Proteomes" id="UP000663193"/>
    </source>
</evidence>
<dbReference type="Pfam" id="PF25312">
    <property type="entry name" value="Allergen_Asp_f_4"/>
    <property type="match status" value="1"/>
</dbReference>
<feature type="compositionally biased region" description="Low complexity" evidence="1">
    <location>
        <begin position="75"/>
        <end position="93"/>
    </location>
</feature>
<dbReference type="InterPro" id="IPR038903">
    <property type="entry name" value="Allergen_Asp_f_4"/>
</dbReference>
<feature type="chain" id="PRO_5030893501" evidence="2">
    <location>
        <begin position="20"/>
        <end position="337"/>
    </location>
</feature>
<reference evidence="4" key="1">
    <citation type="journal article" date="2021" name="BMC Genomics">
        <title>Chromosome-level genome assembly and manually-curated proteome of model necrotroph Parastagonospora nodorum Sn15 reveals a genome-wide trove of candidate effector homologs, and redundancy of virulence-related functions within an accessory chromosome.</title>
        <authorList>
            <person name="Bertazzoni S."/>
            <person name="Jones D.A.B."/>
            <person name="Phan H.T."/>
            <person name="Tan K.-C."/>
            <person name="Hane J.K."/>
        </authorList>
    </citation>
    <scope>NUCLEOTIDE SEQUENCE [LARGE SCALE GENOMIC DNA]</scope>
    <source>
        <strain evidence="4">SN15 / ATCC MYA-4574 / FGSC 10173)</strain>
    </source>
</reference>
<keyword evidence="2" id="KW-0732">Signal</keyword>
<evidence type="ECO:0000256" key="2">
    <source>
        <dbReference type="SAM" id="SignalP"/>
    </source>
</evidence>
<dbReference type="Proteomes" id="UP000663193">
    <property type="component" value="Chromosome 22"/>
</dbReference>